<proteinExistence type="predicted"/>
<comment type="caution">
    <text evidence="1">The sequence shown here is derived from an EMBL/GenBank/DDBJ whole genome shotgun (WGS) entry which is preliminary data.</text>
</comment>
<sequence length="97" mass="11229">MTIDINLVKKYLRIDDGYTDEDDLIQLMVNNAITYIENAGVIIDETNTKQVQLAQLLVLVLVSDWYENRTLTTDTTSNRTSEKVRDIVQSILFQLKY</sequence>
<evidence type="ECO:0000313" key="1">
    <source>
        <dbReference type="EMBL" id="NNG66136.1"/>
    </source>
</evidence>
<reference evidence="1 2" key="1">
    <citation type="submission" date="2020-04" db="EMBL/GenBank/DDBJ databases">
        <title>Draft genome sequence of Caldanaerobacter sunterraneus. strain 1523vc isolated from Griffin hot spring, Kamchatka, Russia.</title>
        <authorList>
            <person name="Toshchakov S.V."/>
            <person name="Podosokorskaya O.A."/>
            <person name="Kublanov I.V."/>
            <person name="Korzhenkov A."/>
            <person name="Patrushev M.V."/>
        </authorList>
    </citation>
    <scope>NUCLEOTIDE SEQUENCE [LARGE SCALE GENOMIC DNA]</scope>
    <source>
        <strain evidence="1 2">1523vc</strain>
    </source>
</reference>
<name>A0A7Y2L834_9THEO</name>
<dbReference type="EMBL" id="JABEQB010000005">
    <property type="protein sequence ID" value="NNG66136.1"/>
    <property type="molecule type" value="Genomic_DNA"/>
</dbReference>
<dbReference type="CDD" id="cd08054">
    <property type="entry name" value="gp6"/>
    <property type="match status" value="1"/>
</dbReference>
<dbReference type="RefSeq" id="WP_170270335.1">
    <property type="nucleotide sequence ID" value="NZ_JABEQB010000005.1"/>
</dbReference>
<dbReference type="NCBIfam" id="TIGR01560">
    <property type="entry name" value="put_DNA_pack"/>
    <property type="match status" value="1"/>
</dbReference>
<dbReference type="Pfam" id="PF05135">
    <property type="entry name" value="Phage_connect_1"/>
    <property type="match status" value="1"/>
</dbReference>
<protein>
    <submittedName>
        <fullName evidence="1">Phage gp6-like head-tail connector protein</fullName>
    </submittedName>
</protein>
<evidence type="ECO:0000313" key="2">
    <source>
        <dbReference type="Proteomes" id="UP000529861"/>
    </source>
</evidence>
<accession>A0A7Y2L834</accession>
<dbReference type="AlphaFoldDB" id="A0A7Y2L834"/>
<dbReference type="Gene3D" id="1.10.3230.30">
    <property type="entry name" value="Phage gp6-like head-tail connector protein"/>
    <property type="match status" value="1"/>
</dbReference>
<dbReference type="Proteomes" id="UP000529861">
    <property type="component" value="Unassembled WGS sequence"/>
</dbReference>
<gene>
    <name evidence="1" type="ORF">HKI81_02635</name>
</gene>
<dbReference type="InterPro" id="IPR021146">
    <property type="entry name" value="Phage_gp6-like_head-tail"/>
</dbReference>
<organism evidence="1 2">
    <name type="scientific">Caldanaerobacter subterraneus</name>
    <dbReference type="NCBI Taxonomy" id="911092"/>
    <lineage>
        <taxon>Bacteria</taxon>
        <taxon>Bacillati</taxon>
        <taxon>Bacillota</taxon>
        <taxon>Clostridia</taxon>
        <taxon>Thermoanaerobacterales</taxon>
        <taxon>Thermoanaerobacteraceae</taxon>
        <taxon>Caldanaerobacter</taxon>
    </lineage>
</organism>
<dbReference type="InterPro" id="IPR006450">
    <property type="entry name" value="Phage_HK97_gp6-like"/>
</dbReference>